<dbReference type="Proteomes" id="UP001652338">
    <property type="component" value="Unassembled WGS sequence"/>
</dbReference>
<dbReference type="RefSeq" id="WP_256297821.1">
    <property type="nucleotide sequence ID" value="NZ_JAOQKE010000005.1"/>
</dbReference>
<dbReference type="InterPro" id="IPR047708">
    <property type="entry name" value="CD1871A-like"/>
</dbReference>
<accession>A0ABT2SLL6</accession>
<evidence type="ECO:0000313" key="2">
    <source>
        <dbReference type="Proteomes" id="UP001652338"/>
    </source>
</evidence>
<proteinExistence type="predicted"/>
<protein>
    <submittedName>
        <fullName evidence="1">CD1871A family CXXC motif-containing protein</fullName>
    </submittedName>
</protein>
<dbReference type="NCBIfam" id="NF040920">
    <property type="entry name" value="CD1871A_fam"/>
    <property type="match status" value="1"/>
</dbReference>
<sequence length="49" mass="5178">MKKLTQSRGTGLALAAVGVLMMAFGIYRGEMMVVLTKAVNICMECIGIG</sequence>
<keyword evidence="2" id="KW-1185">Reference proteome</keyword>
<dbReference type="EMBL" id="JAOQKE010000005">
    <property type="protein sequence ID" value="MCU6724983.1"/>
    <property type="molecule type" value="Genomic_DNA"/>
</dbReference>
<name>A0ABT2SLL6_9FIRM</name>
<evidence type="ECO:0000313" key="1">
    <source>
        <dbReference type="EMBL" id="MCU6724983.1"/>
    </source>
</evidence>
<organism evidence="1 2">
    <name type="scientific">Muricoprocola aceti</name>
    <dbReference type="NCBI Taxonomy" id="2981772"/>
    <lineage>
        <taxon>Bacteria</taxon>
        <taxon>Bacillati</taxon>
        <taxon>Bacillota</taxon>
        <taxon>Clostridia</taxon>
        <taxon>Lachnospirales</taxon>
        <taxon>Lachnospiraceae</taxon>
        <taxon>Muricoprocola</taxon>
    </lineage>
</organism>
<gene>
    <name evidence="1" type="ORF">OCV47_06410</name>
</gene>
<reference evidence="1 2" key="1">
    <citation type="journal article" date="2021" name="ISME Commun">
        <title>Automated analysis of genomic sequences facilitates high-throughput and comprehensive description of bacteria.</title>
        <authorList>
            <person name="Hitch T.C.A."/>
        </authorList>
    </citation>
    <scope>NUCLEOTIDE SEQUENCE [LARGE SCALE GENOMIC DNA]</scope>
    <source>
        <strain evidence="1 2">Sanger_29</strain>
    </source>
</reference>
<comment type="caution">
    <text evidence="1">The sequence shown here is derived from an EMBL/GenBank/DDBJ whole genome shotgun (WGS) entry which is preliminary data.</text>
</comment>